<dbReference type="SMART" id="SM00422">
    <property type="entry name" value="HTH_MERR"/>
    <property type="match status" value="1"/>
</dbReference>
<dbReference type="EMBL" id="BNAU01000007">
    <property type="protein sequence ID" value="GHF16191.1"/>
    <property type="molecule type" value="Genomic_DNA"/>
</dbReference>
<dbReference type="EC" id="2.3.3.16" evidence="3"/>
<dbReference type="PANTHER" id="PTHR11739">
    <property type="entry name" value="CITRATE SYNTHASE"/>
    <property type="match status" value="1"/>
</dbReference>
<dbReference type="Pfam" id="PF12728">
    <property type="entry name" value="HTH_17"/>
    <property type="match status" value="1"/>
</dbReference>
<dbReference type="PRINTS" id="PR00143">
    <property type="entry name" value="CITRTSNTHASE"/>
</dbReference>
<dbReference type="SUPFAM" id="SSF48256">
    <property type="entry name" value="Citrate synthase"/>
    <property type="match status" value="1"/>
</dbReference>
<keyword evidence="8" id="KW-1185">Reference proteome</keyword>
<evidence type="ECO:0000256" key="5">
    <source>
        <dbReference type="RuleBase" id="RU003406"/>
    </source>
</evidence>
<dbReference type="InterPro" id="IPR016142">
    <property type="entry name" value="Citrate_synth-like_lrg_a-sub"/>
</dbReference>
<comment type="similarity">
    <text evidence="2 5">Belongs to the citrate synthase family.</text>
</comment>
<dbReference type="InterPro" id="IPR002020">
    <property type="entry name" value="Citrate_synthase"/>
</dbReference>
<dbReference type="Gene3D" id="1.10.230.10">
    <property type="entry name" value="Cytochrome P450-Terp, domain 2"/>
    <property type="match status" value="1"/>
</dbReference>
<evidence type="ECO:0000313" key="7">
    <source>
        <dbReference type="EMBL" id="GHF16191.1"/>
    </source>
</evidence>
<dbReference type="RefSeq" id="WP_191247746.1">
    <property type="nucleotide sequence ID" value="NZ_BNAU01000007.1"/>
</dbReference>
<protein>
    <recommendedName>
        <fullName evidence="3">citrate synthase (unknown stereospecificity)</fullName>
        <ecNumber evidence="3">2.3.3.16</ecNumber>
    </recommendedName>
</protein>
<dbReference type="InterPro" id="IPR041657">
    <property type="entry name" value="HTH_17"/>
</dbReference>
<evidence type="ECO:0000259" key="6">
    <source>
        <dbReference type="PROSITE" id="PS50937"/>
    </source>
</evidence>
<gene>
    <name evidence="7" type="ORF">GCM10017786_57580</name>
</gene>
<dbReference type="Pfam" id="PF00285">
    <property type="entry name" value="Citrate_synt"/>
    <property type="match status" value="1"/>
</dbReference>
<evidence type="ECO:0000256" key="4">
    <source>
        <dbReference type="ARBA" id="ARBA00022679"/>
    </source>
</evidence>
<dbReference type="PANTHER" id="PTHR11739:SF4">
    <property type="entry name" value="CITRATE SYNTHASE, PEROXISOMAL"/>
    <property type="match status" value="1"/>
</dbReference>
<dbReference type="Gene3D" id="1.10.580.10">
    <property type="entry name" value="Citrate Synthase, domain 1"/>
    <property type="match status" value="1"/>
</dbReference>
<evidence type="ECO:0000256" key="2">
    <source>
        <dbReference type="ARBA" id="ARBA00010566"/>
    </source>
</evidence>
<reference evidence="8" key="1">
    <citation type="journal article" date="2019" name="Int. J. Syst. Evol. Microbiol.">
        <title>The Global Catalogue of Microorganisms (GCM) 10K type strain sequencing project: providing services to taxonomists for standard genome sequencing and annotation.</title>
        <authorList>
            <consortium name="The Broad Institute Genomics Platform"/>
            <consortium name="The Broad Institute Genome Sequencing Center for Infectious Disease"/>
            <person name="Wu L."/>
            <person name="Ma J."/>
        </authorList>
    </citation>
    <scope>NUCLEOTIDE SEQUENCE [LARGE SCALE GENOMIC DNA]</scope>
    <source>
        <strain evidence="8">CGMCC 4.7677</strain>
    </source>
</reference>
<feature type="domain" description="HTH merR-type" evidence="6">
    <location>
        <begin position="6"/>
        <end position="54"/>
    </location>
</feature>
<accession>A0ABQ3JG51</accession>
<proteinExistence type="inferred from homology"/>
<dbReference type="SUPFAM" id="SSF46955">
    <property type="entry name" value="Putative DNA-binding domain"/>
    <property type="match status" value="1"/>
</dbReference>
<dbReference type="InterPro" id="IPR000551">
    <property type="entry name" value="MerR-type_HTH_dom"/>
</dbReference>
<dbReference type="Proteomes" id="UP000605897">
    <property type="component" value="Unassembled WGS sequence"/>
</dbReference>
<comment type="pathway">
    <text evidence="1">Carbohydrate metabolism; tricarboxylic acid cycle.</text>
</comment>
<evidence type="ECO:0000313" key="8">
    <source>
        <dbReference type="Proteomes" id="UP000605897"/>
    </source>
</evidence>
<name>A0ABQ3JG51_9PSEU</name>
<dbReference type="InterPro" id="IPR036969">
    <property type="entry name" value="Citrate_synthase_sf"/>
</dbReference>
<dbReference type="PROSITE" id="PS50937">
    <property type="entry name" value="HTH_MERR_2"/>
    <property type="match status" value="1"/>
</dbReference>
<comment type="caution">
    <text evidence="7">The sequence shown here is derived from an EMBL/GenBank/DDBJ whole genome shotgun (WGS) entry which is preliminary data.</text>
</comment>
<dbReference type="Gene3D" id="1.10.1660.10">
    <property type="match status" value="1"/>
</dbReference>
<evidence type="ECO:0000256" key="1">
    <source>
        <dbReference type="ARBA" id="ARBA00005163"/>
    </source>
</evidence>
<keyword evidence="4 5" id="KW-0808">Transferase</keyword>
<sequence>MSDEGFLTTAEVARRLGVKAETVYAYASRGLLTSVKRTGRRGSLFAAEEVDRLAGRGREPGVVEGIRTRVTRFDGDEVYFRDQRVTDLAGEWSYESVAHFLWTGELVDRPAFPEPAEAAALVRSATGALPATARLTDHLRVAVAVLGAADPLRFDLAPEAVRPAAERLIGVLADALPGETARGTLGERLWPKLTSRPPEPRILDAALVLLADHGLAVSTVAARMAASARANVYAVVSAGLGAMDGHYHGGASTLAYRFLAEARENPVDALSERLRTSGTIPGFGHRIYQRRDPRADALLALLPENPVVDLLLDQLAGRADLFPNTDLALAAMMHSFDMRADAGEAIFAVARIAGWVAHALEEYDEPGLRFRVLT</sequence>
<dbReference type="InterPro" id="IPR019810">
    <property type="entry name" value="Citrate_synthase_AS"/>
</dbReference>
<evidence type="ECO:0000256" key="3">
    <source>
        <dbReference type="ARBA" id="ARBA00012972"/>
    </source>
</evidence>
<organism evidence="7 8">
    <name type="scientific">Amycolatopsis deserti</name>
    <dbReference type="NCBI Taxonomy" id="185696"/>
    <lineage>
        <taxon>Bacteria</taxon>
        <taxon>Bacillati</taxon>
        <taxon>Actinomycetota</taxon>
        <taxon>Actinomycetes</taxon>
        <taxon>Pseudonocardiales</taxon>
        <taxon>Pseudonocardiaceae</taxon>
        <taxon>Amycolatopsis</taxon>
    </lineage>
</organism>
<dbReference type="InterPro" id="IPR016143">
    <property type="entry name" value="Citrate_synth-like_sm_a-sub"/>
</dbReference>
<dbReference type="InterPro" id="IPR009061">
    <property type="entry name" value="DNA-bd_dom_put_sf"/>
</dbReference>
<dbReference type="PROSITE" id="PS00480">
    <property type="entry name" value="CITRATE_SYNTHASE"/>
    <property type="match status" value="1"/>
</dbReference>